<evidence type="ECO:0000256" key="1">
    <source>
        <dbReference type="ARBA" id="ARBA00006817"/>
    </source>
</evidence>
<dbReference type="RefSeq" id="WP_218034837.1">
    <property type="nucleotide sequence ID" value="NZ_BAAABN010000048.1"/>
</dbReference>
<protein>
    <submittedName>
        <fullName evidence="3">Activator of HSP90 ATPase</fullName>
    </submittedName>
</protein>
<dbReference type="Proteomes" id="UP000334990">
    <property type="component" value="Unassembled WGS sequence"/>
</dbReference>
<comment type="similarity">
    <text evidence="1">Belongs to the AHA1 family.</text>
</comment>
<evidence type="ECO:0000313" key="3">
    <source>
        <dbReference type="EMBL" id="GES06387.1"/>
    </source>
</evidence>
<dbReference type="Gene3D" id="3.30.530.20">
    <property type="match status" value="1"/>
</dbReference>
<feature type="domain" description="Activator of Hsp90 ATPase homologue 1/2-like C-terminal" evidence="2">
    <location>
        <begin position="30"/>
        <end position="158"/>
    </location>
</feature>
<dbReference type="CDD" id="cd07826">
    <property type="entry name" value="SRPBCC_CalC_Aha1-like_9"/>
    <property type="match status" value="1"/>
</dbReference>
<dbReference type="Pfam" id="PF08327">
    <property type="entry name" value="AHSA1"/>
    <property type="match status" value="1"/>
</dbReference>
<dbReference type="SUPFAM" id="SSF55961">
    <property type="entry name" value="Bet v1-like"/>
    <property type="match status" value="1"/>
</dbReference>
<evidence type="ECO:0000259" key="2">
    <source>
        <dbReference type="Pfam" id="PF08327"/>
    </source>
</evidence>
<dbReference type="InterPro" id="IPR013538">
    <property type="entry name" value="ASHA1/2-like_C"/>
</dbReference>
<keyword evidence="4" id="KW-1185">Reference proteome</keyword>
<accession>A0A5M3WBH0</accession>
<name>A0A5M3WBH0_9ACTN</name>
<dbReference type="AlphaFoldDB" id="A0A5M3WBH0"/>
<dbReference type="InterPro" id="IPR023393">
    <property type="entry name" value="START-like_dom_sf"/>
</dbReference>
<reference evidence="3 4" key="1">
    <citation type="submission" date="2019-10" db="EMBL/GenBank/DDBJ databases">
        <title>Whole genome shotgun sequence of Acrocarpospora corrugata NBRC 13972.</title>
        <authorList>
            <person name="Ichikawa N."/>
            <person name="Kimura A."/>
            <person name="Kitahashi Y."/>
            <person name="Komaki H."/>
            <person name="Oguchi A."/>
        </authorList>
    </citation>
    <scope>NUCLEOTIDE SEQUENCE [LARGE SCALE GENOMIC DNA]</scope>
    <source>
        <strain evidence="3 4">NBRC 13972</strain>
    </source>
</reference>
<dbReference type="EMBL" id="BLAD01000162">
    <property type="protein sequence ID" value="GES06387.1"/>
    <property type="molecule type" value="Genomic_DNA"/>
</dbReference>
<organism evidence="3 4">
    <name type="scientific">Acrocarpospora corrugata</name>
    <dbReference type="NCBI Taxonomy" id="35763"/>
    <lineage>
        <taxon>Bacteria</taxon>
        <taxon>Bacillati</taxon>
        <taxon>Actinomycetota</taxon>
        <taxon>Actinomycetes</taxon>
        <taxon>Streptosporangiales</taxon>
        <taxon>Streptosporangiaceae</taxon>
        <taxon>Acrocarpospora</taxon>
    </lineage>
</organism>
<comment type="caution">
    <text evidence="3">The sequence shown here is derived from an EMBL/GenBank/DDBJ whole genome shotgun (WGS) entry which is preliminary data.</text>
</comment>
<gene>
    <name evidence="3" type="ORF">Acor_84560</name>
</gene>
<evidence type="ECO:0000313" key="4">
    <source>
        <dbReference type="Proteomes" id="UP000334990"/>
    </source>
</evidence>
<proteinExistence type="inferred from homology"/>
<sequence>MDQTMGKTTETSIEADPKLPVIWMTRDFAATPEQLFRAHTDPAVFARWAGPDAMNTRIERWDATTGGSWRYVTERDGEEYAFHGCFHEVRPDRIVQTFTFEGHPDGVALETLWFEDLGDGRTRLRAQSLVDSFKGRDAWLRSGMEVGVDQGYAKLDRMIADGTV</sequence>